<gene>
    <name evidence="1" type="ORF">KP509_01G116600</name>
</gene>
<comment type="caution">
    <text evidence="1">The sequence shown here is derived from an EMBL/GenBank/DDBJ whole genome shotgun (WGS) entry which is preliminary data.</text>
</comment>
<evidence type="ECO:0000313" key="1">
    <source>
        <dbReference type="EMBL" id="KAH7447676.1"/>
    </source>
</evidence>
<organism evidence="1 2">
    <name type="scientific">Ceratopteris richardii</name>
    <name type="common">Triangle waterfern</name>
    <dbReference type="NCBI Taxonomy" id="49495"/>
    <lineage>
        <taxon>Eukaryota</taxon>
        <taxon>Viridiplantae</taxon>
        <taxon>Streptophyta</taxon>
        <taxon>Embryophyta</taxon>
        <taxon>Tracheophyta</taxon>
        <taxon>Polypodiopsida</taxon>
        <taxon>Polypodiidae</taxon>
        <taxon>Polypodiales</taxon>
        <taxon>Pteridineae</taxon>
        <taxon>Pteridaceae</taxon>
        <taxon>Parkerioideae</taxon>
        <taxon>Ceratopteris</taxon>
    </lineage>
</organism>
<sequence>MELTETVERERSQSAVSCCLCRITCATSMSSPLNENHIVCVQATCLCCECARHRESVSDRQACPLQMVWPYMVHNSWSLLLLDSEFWQNHVMRVAKTDSIASCEGKNQSMMNASLVVCAFQIGCIAKWWLCRSKSMRYG</sequence>
<dbReference type="Proteomes" id="UP000825935">
    <property type="component" value="Chromosome 1"/>
</dbReference>
<evidence type="ECO:0000313" key="2">
    <source>
        <dbReference type="Proteomes" id="UP000825935"/>
    </source>
</evidence>
<dbReference type="AlphaFoldDB" id="A0A8T2VPS6"/>
<keyword evidence="2" id="KW-1185">Reference proteome</keyword>
<dbReference type="EMBL" id="CM035406">
    <property type="protein sequence ID" value="KAH7447676.1"/>
    <property type="molecule type" value="Genomic_DNA"/>
</dbReference>
<proteinExistence type="predicted"/>
<reference evidence="1" key="1">
    <citation type="submission" date="2021-08" db="EMBL/GenBank/DDBJ databases">
        <title>WGS assembly of Ceratopteris richardii.</title>
        <authorList>
            <person name="Marchant D.B."/>
            <person name="Chen G."/>
            <person name="Jenkins J."/>
            <person name="Shu S."/>
            <person name="Leebens-Mack J."/>
            <person name="Grimwood J."/>
            <person name="Schmutz J."/>
            <person name="Soltis P."/>
            <person name="Soltis D."/>
            <person name="Chen Z.-H."/>
        </authorList>
    </citation>
    <scope>NUCLEOTIDE SEQUENCE</scope>
    <source>
        <strain evidence="1">Whitten #5841</strain>
        <tissue evidence="1">Leaf</tissue>
    </source>
</reference>
<accession>A0A8T2VPS6</accession>
<name>A0A8T2VPS6_CERRI</name>
<protein>
    <submittedName>
        <fullName evidence="1">Uncharacterized protein</fullName>
    </submittedName>
</protein>